<dbReference type="InterPro" id="IPR001867">
    <property type="entry name" value="OmpR/PhoB-type_DNA-bd"/>
</dbReference>
<evidence type="ECO:0000313" key="9">
    <source>
        <dbReference type="EMBL" id="MBA8927127.1"/>
    </source>
</evidence>
<dbReference type="CDD" id="cd00383">
    <property type="entry name" value="trans_reg_C"/>
    <property type="match status" value="1"/>
</dbReference>
<dbReference type="InterPro" id="IPR005158">
    <property type="entry name" value="BTAD"/>
</dbReference>
<dbReference type="PANTHER" id="PTHR35807:SF1">
    <property type="entry name" value="TRANSCRIPTIONAL REGULATOR REDD"/>
    <property type="match status" value="1"/>
</dbReference>
<dbReference type="PANTHER" id="PTHR35807">
    <property type="entry name" value="TRANSCRIPTIONAL REGULATOR REDD-RELATED"/>
    <property type="match status" value="1"/>
</dbReference>
<comment type="caution">
    <text evidence="9">The sequence shown here is derived from an EMBL/GenBank/DDBJ whole genome shotgun (WGS) entry which is preliminary data.</text>
</comment>
<gene>
    <name evidence="9" type="ORF">BC739_004333</name>
</gene>
<dbReference type="CDD" id="cd00093">
    <property type="entry name" value="HTH_XRE"/>
    <property type="match status" value="1"/>
</dbReference>
<dbReference type="InterPro" id="IPR019734">
    <property type="entry name" value="TPR_rpt"/>
</dbReference>
<evidence type="ECO:0000256" key="1">
    <source>
        <dbReference type="ARBA" id="ARBA00005820"/>
    </source>
</evidence>
<dbReference type="Pfam" id="PF03704">
    <property type="entry name" value="BTAD"/>
    <property type="match status" value="1"/>
</dbReference>
<dbReference type="Proteomes" id="UP000517916">
    <property type="component" value="Unassembled WGS sequence"/>
</dbReference>
<feature type="repeat" description="TPR" evidence="5">
    <location>
        <begin position="916"/>
        <end position="949"/>
    </location>
</feature>
<keyword evidence="5" id="KW-0802">TPR repeat</keyword>
<dbReference type="Pfam" id="PF01381">
    <property type="entry name" value="HTH_3"/>
    <property type="match status" value="1"/>
</dbReference>
<dbReference type="InterPro" id="IPR011990">
    <property type="entry name" value="TPR-like_helical_dom_sf"/>
</dbReference>
<accession>A0ABR6BKG6</accession>
<keyword evidence="2" id="KW-0805">Transcription regulation</keyword>
<dbReference type="PROSITE" id="PS50943">
    <property type="entry name" value="HTH_CROC1"/>
    <property type="match status" value="1"/>
</dbReference>
<dbReference type="PRINTS" id="PR00364">
    <property type="entry name" value="DISEASERSIST"/>
</dbReference>
<dbReference type="InterPro" id="IPR016032">
    <property type="entry name" value="Sig_transdc_resp-reg_C-effctor"/>
</dbReference>
<evidence type="ECO:0000259" key="7">
    <source>
        <dbReference type="PROSITE" id="PS50943"/>
    </source>
</evidence>
<dbReference type="SUPFAM" id="SSF52540">
    <property type="entry name" value="P-loop containing nucleoside triphosphate hydrolases"/>
    <property type="match status" value="1"/>
</dbReference>
<dbReference type="SUPFAM" id="SSF47413">
    <property type="entry name" value="lambda repressor-like DNA-binding domains"/>
    <property type="match status" value="1"/>
</dbReference>
<evidence type="ECO:0000256" key="4">
    <source>
        <dbReference type="ARBA" id="ARBA00023163"/>
    </source>
</evidence>
<dbReference type="SUPFAM" id="SSF46894">
    <property type="entry name" value="C-terminal effector domain of the bipartite response regulators"/>
    <property type="match status" value="1"/>
</dbReference>
<name>A0ABR6BKG6_9PSEU</name>
<dbReference type="SMART" id="SM00862">
    <property type="entry name" value="Trans_reg_C"/>
    <property type="match status" value="1"/>
</dbReference>
<dbReference type="SUPFAM" id="SSF48452">
    <property type="entry name" value="TPR-like"/>
    <property type="match status" value="2"/>
</dbReference>
<dbReference type="InterPro" id="IPR027417">
    <property type="entry name" value="P-loop_NTPase"/>
</dbReference>
<feature type="domain" description="OmpR/PhoB-type" evidence="8">
    <location>
        <begin position="54"/>
        <end position="156"/>
    </location>
</feature>
<dbReference type="InterPro" id="IPR036388">
    <property type="entry name" value="WH-like_DNA-bd_sf"/>
</dbReference>
<dbReference type="GO" id="GO:0003677">
    <property type="term" value="F:DNA binding"/>
    <property type="evidence" value="ECO:0007669"/>
    <property type="project" value="UniProtKB-KW"/>
</dbReference>
<dbReference type="InterPro" id="IPR051677">
    <property type="entry name" value="AfsR-DnrI-RedD_regulator"/>
</dbReference>
<feature type="domain" description="HTH cro/C1-type" evidence="7">
    <location>
        <begin position="9"/>
        <end position="65"/>
    </location>
</feature>
<dbReference type="Gene3D" id="1.25.40.10">
    <property type="entry name" value="Tetratricopeptide repeat domain"/>
    <property type="match status" value="2"/>
</dbReference>
<keyword evidence="10" id="KW-1185">Reference proteome</keyword>
<proteinExistence type="inferred from homology"/>
<dbReference type="SMART" id="SM00530">
    <property type="entry name" value="HTH_XRE"/>
    <property type="match status" value="1"/>
</dbReference>
<keyword evidence="3 6" id="KW-0238">DNA-binding</keyword>
<reference evidence="9 10" key="1">
    <citation type="submission" date="2020-08" db="EMBL/GenBank/DDBJ databases">
        <title>Genomic Encyclopedia of Archaeal and Bacterial Type Strains, Phase II (KMG-II): from individual species to whole genera.</title>
        <authorList>
            <person name="Goeker M."/>
        </authorList>
    </citation>
    <scope>NUCLEOTIDE SEQUENCE [LARGE SCALE GENOMIC DNA]</scope>
    <source>
        <strain evidence="9 10">DSM 43850</strain>
    </source>
</reference>
<evidence type="ECO:0000256" key="3">
    <source>
        <dbReference type="ARBA" id="ARBA00023125"/>
    </source>
</evidence>
<comment type="similarity">
    <text evidence="1">Belongs to the AfsR/DnrI/RedD regulatory family.</text>
</comment>
<dbReference type="PROSITE" id="PS51755">
    <property type="entry name" value="OMPR_PHOB"/>
    <property type="match status" value="1"/>
</dbReference>
<dbReference type="Gene3D" id="1.10.10.10">
    <property type="entry name" value="Winged helix-like DNA-binding domain superfamily/Winged helix DNA-binding domain"/>
    <property type="match status" value="1"/>
</dbReference>
<evidence type="ECO:0000256" key="5">
    <source>
        <dbReference type="PROSITE-ProRule" id="PRU00339"/>
    </source>
</evidence>
<dbReference type="Gene3D" id="1.10.260.40">
    <property type="entry name" value="lambda repressor-like DNA-binding domains"/>
    <property type="match status" value="1"/>
</dbReference>
<evidence type="ECO:0000259" key="8">
    <source>
        <dbReference type="PROSITE" id="PS51755"/>
    </source>
</evidence>
<organism evidence="9 10">
    <name type="scientific">Kutzneria viridogrisea</name>
    <dbReference type="NCBI Taxonomy" id="47990"/>
    <lineage>
        <taxon>Bacteria</taxon>
        <taxon>Bacillati</taxon>
        <taxon>Actinomycetota</taxon>
        <taxon>Actinomycetes</taxon>
        <taxon>Pseudonocardiales</taxon>
        <taxon>Pseudonocardiaceae</taxon>
        <taxon>Kutzneria</taxon>
    </lineage>
</organism>
<keyword evidence="4" id="KW-0804">Transcription</keyword>
<dbReference type="PROSITE" id="PS50005">
    <property type="entry name" value="TPR"/>
    <property type="match status" value="1"/>
</dbReference>
<feature type="DNA-binding region" description="OmpR/PhoB-type" evidence="6">
    <location>
        <begin position="54"/>
        <end position="156"/>
    </location>
</feature>
<sequence length="963" mass="104634">MAQAFGDALRAGRKRLGLNQQELADQAGVSVRTVRDLEHGRVRTPRAESVRRIRSVLDLVPPPERGVRLAALGPVEATRDGKPVDLGSPQARLVLALLAVNAGRAVAVEEIVDLVWGGRPPRTCRSLVQTYVSRLRKLLGAEHRIERIGDGYLLRSPSDLLDVARFTELVDGTPSHAALGEALDLWRGTLAAELRAHPGAVALARRRVSCALAYSELAVRFGGHDRAVPRMQAVAHAEPLHEAVHARLMLALAASGHRAAALRIFGELRSRLAAELGISPGPDLRSAQHQVLQEVPLSTAAVPGQLPSDVSGFTGRAEQLGQLDEVLAGGTMVISAIGGIGGIGKTWLALHWAHRRRDWFPDGQLYVNLRGFDPTGPPVESSAALVGFLEALRVPPNAIPADLDAQAALFRNLVSRRRMLVLLDNAHDLAQIRPLLPGGSHCTVLITSRNRLGGLVATHGAHLMSLDALPSNESRTLLVSHLAPGRVAAEPDGVRELVDQCAGLPLALGIIAARAAAQPTFPLAVLAAELRETSARLDALDAGDLSTNLRAVFDSSCQALTAEAARVFRLLGLAPGADIGLAAAASLTALPVARLRTLLRELGNAHLVQEHVPGRYRMHDLVRLHAGEQVHQHESELSRLEAQRRLVDFFVLSAYAAEQVLRPHEPIIPLHRPRSGCVPFSPVDEEQALAWFTEEEECVIAAQTLAAQRSWHTQVWQAAVALTTFQWRQGHIHDHVAIWRAGLTGAQRLGSAAAQGFAHRSLGYACTRAGLHSEAVEHTTRALTMARQDGDLAGQAHAERALAEAWEQKGGYQQALDHSLRALHVFEQLDNQEWRADALNAAGWCHSRTGQHSAGRDLCERALALFRAHRDRPGQAVTLDSLGHIAHHTGQYLDALRHYNDALDLYLEIGHSYQEANTWARIGDTQHELGNREQATEAWQRAVDLYLAQHRLAEAEQLRRQLP</sequence>
<dbReference type="SMART" id="SM00028">
    <property type="entry name" value="TPR"/>
    <property type="match status" value="5"/>
</dbReference>
<dbReference type="EMBL" id="JACJID010000003">
    <property type="protein sequence ID" value="MBA8927127.1"/>
    <property type="molecule type" value="Genomic_DNA"/>
</dbReference>
<dbReference type="Pfam" id="PF00486">
    <property type="entry name" value="Trans_reg_C"/>
    <property type="match status" value="1"/>
</dbReference>
<evidence type="ECO:0000256" key="2">
    <source>
        <dbReference type="ARBA" id="ARBA00023015"/>
    </source>
</evidence>
<evidence type="ECO:0000256" key="6">
    <source>
        <dbReference type="PROSITE-ProRule" id="PRU01091"/>
    </source>
</evidence>
<evidence type="ECO:0000313" key="10">
    <source>
        <dbReference type="Proteomes" id="UP000517916"/>
    </source>
</evidence>
<dbReference type="SMART" id="SM01043">
    <property type="entry name" value="BTAD"/>
    <property type="match status" value="1"/>
</dbReference>
<dbReference type="CDD" id="cd15831">
    <property type="entry name" value="BTAD"/>
    <property type="match status" value="1"/>
</dbReference>
<dbReference type="InterPro" id="IPR010982">
    <property type="entry name" value="Lambda_DNA-bd_dom_sf"/>
</dbReference>
<dbReference type="Pfam" id="PF13424">
    <property type="entry name" value="TPR_12"/>
    <property type="match status" value="1"/>
</dbReference>
<protein>
    <submittedName>
        <fullName evidence="9">DNA-binding SARP family transcriptional activator/tetratricopeptide (TPR) repeat protein</fullName>
    </submittedName>
</protein>
<dbReference type="RefSeq" id="WP_182838205.1">
    <property type="nucleotide sequence ID" value="NZ_BAAABQ010000057.1"/>
</dbReference>
<dbReference type="InterPro" id="IPR001387">
    <property type="entry name" value="Cro/C1-type_HTH"/>
</dbReference>